<keyword evidence="2" id="KW-0808">Transferase</keyword>
<dbReference type="PANTHER" id="PTHR43441:SF12">
    <property type="entry name" value="RIBOSOMAL N-ACETYLTRANSFERASE YDAF-RELATED"/>
    <property type="match status" value="1"/>
</dbReference>
<dbReference type="GO" id="GO:0005737">
    <property type="term" value="C:cytoplasm"/>
    <property type="evidence" value="ECO:0007669"/>
    <property type="project" value="TreeGrafter"/>
</dbReference>
<dbReference type="GO" id="GO:1990189">
    <property type="term" value="F:protein N-terminal-serine acetyltransferase activity"/>
    <property type="evidence" value="ECO:0007669"/>
    <property type="project" value="TreeGrafter"/>
</dbReference>
<dbReference type="InterPro" id="IPR051908">
    <property type="entry name" value="Ribosomal_N-acetyltransferase"/>
</dbReference>
<evidence type="ECO:0000259" key="1">
    <source>
        <dbReference type="PROSITE" id="PS51186"/>
    </source>
</evidence>
<dbReference type="Gene3D" id="3.40.630.30">
    <property type="match status" value="1"/>
</dbReference>
<dbReference type="GeneID" id="92840720"/>
<dbReference type="GO" id="GO:0008999">
    <property type="term" value="F:protein-N-terminal-alanine acetyltransferase activity"/>
    <property type="evidence" value="ECO:0007669"/>
    <property type="project" value="TreeGrafter"/>
</dbReference>
<dbReference type="InterPro" id="IPR016181">
    <property type="entry name" value="Acyl_CoA_acyltransferase"/>
</dbReference>
<dbReference type="PROSITE" id="PS51186">
    <property type="entry name" value="GNAT"/>
    <property type="match status" value="1"/>
</dbReference>
<gene>
    <name evidence="2" type="ORF">HF838_09495</name>
</gene>
<accession>A0A848CYA0</accession>
<comment type="caution">
    <text evidence="2">The sequence shown here is derived from an EMBL/GenBank/DDBJ whole genome shotgun (WGS) entry which is preliminary data.</text>
</comment>
<sequence>MELYVNEKVVLREVEMRDAPMLYALINGNREHLRRFLGWIDANRSVTDVETFITVSIQRRLINNGTDYTLWYDGKIVGIVGLHYLDWVNHRTSIGYWMIEQAQGKGIMTAAVSRLIDYIFEELGLNRVEIQCAVENEKSRAIPERLGFTQEGQIRQGEWLYDHYVNHIVYGLLKNEWRQS</sequence>
<dbReference type="AlphaFoldDB" id="A0A848CYA0"/>
<proteinExistence type="predicted"/>
<dbReference type="OrthoDB" id="9784707at2"/>
<dbReference type="EMBL" id="JABAGO010000014">
    <property type="protein sequence ID" value="NME98492.1"/>
    <property type="molecule type" value="Genomic_DNA"/>
</dbReference>
<reference evidence="2 3" key="1">
    <citation type="submission" date="2020-04" db="EMBL/GenBank/DDBJ databases">
        <authorList>
            <person name="Hitch T.C.A."/>
            <person name="Wylensek D."/>
            <person name="Clavel T."/>
        </authorList>
    </citation>
    <scope>NUCLEOTIDE SEQUENCE [LARGE SCALE GENOMIC DNA]</scope>
    <source>
        <strain evidence="2 3">WB01_D5_05</strain>
    </source>
</reference>
<name>A0A848CYA0_ANEAE</name>
<dbReference type="SUPFAM" id="SSF55729">
    <property type="entry name" value="Acyl-CoA N-acyltransferases (Nat)"/>
    <property type="match status" value="1"/>
</dbReference>
<dbReference type="InterPro" id="IPR000182">
    <property type="entry name" value="GNAT_dom"/>
</dbReference>
<evidence type="ECO:0000313" key="3">
    <source>
        <dbReference type="Proteomes" id="UP000561326"/>
    </source>
</evidence>
<organism evidence="2 3">
    <name type="scientific">Aneurinibacillus aneurinilyticus</name>
    <name type="common">Bacillus aneurinolyticus</name>
    <dbReference type="NCBI Taxonomy" id="1391"/>
    <lineage>
        <taxon>Bacteria</taxon>
        <taxon>Bacillati</taxon>
        <taxon>Bacillota</taxon>
        <taxon>Bacilli</taxon>
        <taxon>Bacillales</taxon>
        <taxon>Paenibacillaceae</taxon>
        <taxon>Aneurinibacillus group</taxon>
        <taxon>Aneurinibacillus</taxon>
    </lineage>
</organism>
<dbReference type="RefSeq" id="WP_021623455.1">
    <property type="nucleotide sequence ID" value="NZ_CABKST010000216.1"/>
</dbReference>
<protein>
    <submittedName>
        <fullName evidence="2">GNAT family N-acetyltransferase</fullName>
    </submittedName>
</protein>
<evidence type="ECO:0000313" key="2">
    <source>
        <dbReference type="EMBL" id="NME98492.1"/>
    </source>
</evidence>
<dbReference type="PANTHER" id="PTHR43441">
    <property type="entry name" value="RIBOSOMAL-PROTEIN-SERINE ACETYLTRANSFERASE"/>
    <property type="match status" value="1"/>
</dbReference>
<dbReference type="Pfam" id="PF13302">
    <property type="entry name" value="Acetyltransf_3"/>
    <property type="match status" value="1"/>
</dbReference>
<dbReference type="Proteomes" id="UP000561326">
    <property type="component" value="Unassembled WGS sequence"/>
</dbReference>
<dbReference type="CDD" id="cd04301">
    <property type="entry name" value="NAT_SF"/>
    <property type="match status" value="1"/>
</dbReference>
<feature type="domain" description="N-acetyltransferase" evidence="1">
    <location>
        <begin position="9"/>
        <end position="175"/>
    </location>
</feature>